<dbReference type="PANTHER" id="PTHR12895:SF9">
    <property type="entry name" value="DYMECLIN"/>
    <property type="match status" value="1"/>
</dbReference>
<evidence type="ECO:0000313" key="6">
    <source>
        <dbReference type="EMBL" id="CAI8041226.1"/>
    </source>
</evidence>
<dbReference type="SMART" id="SM00513">
    <property type="entry name" value="SAP"/>
    <property type="match status" value="1"/>
</dbReference>
<evidence type="ECO:0000256" key="4">
    <source>
        <dbReference type="ARBA" id="ARBA00023288"/>
    </source>
</evidence>
<evidence type="ECO:0000313" key="7">
    <source>
        <dbReference type="Proteomes" id="UP001174909"/>
    </source>
</evidence>
<feature type="domain" description="SAP" evidence="5">
    <location>
        <begin position="20"/>
        <end position="54"/>
    </location>
</feature>
<dbReference type="InterPro" id="IPR019142">
    <property type="entry name" value="Dymeclin"/>
</dbReference>
<dbReference type="InterPro" id="IPR038654">
    <property type="entry name" value="PINIT_sf"/>
</dbReference>
<sequence length="427" mass="47942">MAHSSSLDHEELRAECQRYLTSFRVLELKELLKQCGQSTKGRKWDLFQRANDMLQFGSNKIQTNIREIYDKSYSRLQLSYGRSGHKICSPVKSGESVIKIISRAHIVHPDVKFKAHPFFSNLETIIRPIALVSSAVSGHSSVSMKVKFHLTPQQIHQIYISNDQCNNLVHRLVLHFSSQPSPPPSHLHSPSSVISSITTGIWSMMSSTAAATQPPSPLADGAVLLLLVLTHQQMSGQNQYRRALLQFTDEHSSRKTRAPFSLNLQKLYLSLCNNLSEQTTLLLYLLLQGNPHVASFIFSRSDIDLLSTEVGVVEEILVMILEIVNSCLSHRLATNPHLVYCLLYQREVFSPLHTSPLLMDLVRNILSVVEFFSKEVGGEWAISLFLSICPGDHHQMLCHLASPQTTGMNTTTTLTPFFSLSCHPLFT</sequence>
<dbReference type="PANTHER" id="PTHR12895">
    <property type="entry name" value="DYMECLIN"/>
    <property type="match status" value="1"/>
</dbReference>
<dbReference type="Pfam" id="PF09742">
    <property type="entry name" value="Dymeclin"/>
    <property type="match status" value="2"/>
</dbReference>
<accession>A0AA35T6G6</accession>
<gene>
    <name evidence="6" type="ORF">GBAR_LOCUS22928</name>
</gene>
<comment type="similarity">
    <text evidence="1">Belongs to the dymeclin family.</text>
</comment>
<protein>
    <recommendedName>
        <fullName evidence="2">Dymeclin</fullName>
    </recommendedName>
</protein>
<dbReference type="GO" id="GO:0007030">
    <property type="term" value="P:Golgi organization"/>
    <property type="evidence" value="ECO:0007669"/>
    <property type="project" value="TreeGrafter"/>
</dbReference>
<keyword evidence="7" id="KW-1185">Reference proteome</keyword>
<keyword evidence="4" id="KW-0449">Lipoprotein</keyword>
<comment type="caution">
    <text evidence="6">The sequence shown here is derived from an EMBL/GenBank/DDBJ whole genome shotgun (WGS) entry which is preliminary data.</text>
</comment>
<dbReference type="SUPFAM" id="SSF68906">
    <property type="entry name" value="SAP domain"/>
    <property type="match status" value="1"/>
</dbReference>
<reference evidence="6" key="1">
    <citation type="submission" date="2023-03" db="EMBL/GenBank/DDBJ databases">
        <authorList>
            <person name="Steffen K."/>
            <person name="Cardenas P."/>
        </authorList>
    </citation>
    <scope>NUCLEOTIDE SEQUENCE</scope>
</reference>
<dbReference type="Gene3D" id="2.60.120.780">
    <property type="entry name" value="PINIT domain"/>
    <property type="match status" value="1"/>
</dbReference>
<dbReference type="PROSITE" id="PS50800">
    <property type="entry name" value="SAP"/>
    <property type="match status" value="1"/>
</dbReference>
<dbReference type="GO" id="GO:0005794">
    <property type="term" value="C:Golgi apparatus"/>
    <property type="evidence" value="ECO:0007669"/>
    <property type="project" value="TreeGrafter"/>
</dbReference>
<dbReference type="InterPro" id="IPR003034">
    <property type="entry name" value="SAP_dom"/>
</dbReference>
<evidence type="ECO:0000259" key="5">
    <source>
        <dbReference type="PROSITE" id="PS50800"/>
    </source>
</evidence>
<evidence type="ECO:0000256" key="1">
    <source>
        <dbReference type="ARBA" id="ARBA00010603"/>
    </source>
</evidence>
<keyword evidence="3" id="KW-0519">Myristate</keyword>
<evidence type="ECO:0000256" key="2">
    <source>
        <dbReference type="ARBA" id="ARBA00015736"/>
    </source>
</evidence>
<organism evidence="6 7">
    <name type="scientific">Geodia barretti</name>
    <name type="common">Barrett's horny sponge</name>
    <dbReference type="NCBI Taxonomy" id="519541"/>
    <lineage>
        <taxon>Eukaryota</taxon>
        <taxon>Metazoa</taxon>
        <taxon>Porifera</taxon>
        <taxon>Demospongiae</taxon>
        <taxon>Heteroscleromorpha</taxon>
        <taxon>Tetractinellida</taxon>
        <taxon>Astrophorina</taxon>
        <taxon>Geodiidae</taxon>
        <taxon>Geodia</taxon>
    </lineage>
</organism>
<evidence type="ECO:0000256" key="3">
    <source>
        <dbReference type="ARBA" id="ARBA00022707"/>
    </source>
</evidence>
<dbReference type="EMBL" id="CASHTH010003173">
    <property type="protein sequence ID" value="CAI8041226.1"/>
    <property type="molecule type" value="Genomic_DNA"/>
</dbReference>
<dbReference type="Proteomes" id="UP001174909">
    <property type="component" value="Unassembled WGS sequence"/>
</dbReference>
<proteinExistence type="inferred from homology"/>
<dbReference type="InterPro" id="IPR036361">
    <property type="entry name" value="SAP_dom_sf"/>
</dbReference>
<dbReference type="AlphaFoldDB" id="A0AA35T6G6"/>
<dbReference type="Gene3D" id="1.10.720.30">
    <property type="entry name" value="SAP domain"/>
    <property type="match status" value="1"/>
</dbReference>
<name>A0AA35T6G6_GEOBA</name>